<evidence type="ECO:0000313" key="4">
    <source>
        <dbReference type="EMBL" id="GDY49661.1"/>
    </source>
</evidence>
<dbReference type="PRINTS" id="PR00038">
    <property type="entry name" value="HTHLUXR"/>
</dbReference>
<dbReference type="AlphaFoldDB" id="A0A4D4KKI4"/>
<feature type="domain" description="HTH luxR-type" evidence="3">
    <location>
        <begin position="856"/>
        <end position="921"/>
    </location>
</feature>
<proteinExistence type="predicted"/>
<evidence type="ECO:0000259" key="3">
    <source>
        <dbReference type="PROSITE" id="PS50043"/>
    </source>
</evidence>
<dbReference type="GO" id="GO:0003677">
    <property type="term" value="F:DNA binding"/>
    <property type="evidence" value="ECO:0007669"/>
    <property type="project" value="InterPro"/>
</dbReference>
<dbReference type="Pfam" id="PF00196">
    <property type="entry name" value="GerE"/>
    <property type="match status" value="1"/>
</dbReference>
<dbReference type="InterPro" id="IPR041664">
    <property type="entry name" value="AAA_16"/>
</dbReference>
<dbReference type="PROSITE" id="PS50043">
    <property type="entry name" value="HTH_LUXR_2"/>
    <property type="match status" value="1"/>
</dbReference>
<evidence type="ECO:0000313" key="5">
    <source>
        <dbReference type="Proteomes" id="UP000301309"/>
    </source>
</evidence>
<dbReference type="Pfam" id="PF13191">
    <property type="entry name" value="AAA_16"/>
    <property type="match status" value="1"/>
</dbReference>
<dbReference type="EMBL" id="BJHW01000001">
    <property type="protein sequence ID" value="GDY49661.1"/>
    <property type="molecule type" value="Genomic_DNA"/>
</dbReference>
<dbReference type="InterPro" id="IPR000792">
    <property type="entry name" value="Tscrpt_reg_LuxR_C"/>
</dbReference>
<dbReference type="GO" id="GO:0004016">
    <property type="term" value="F:adenylate cyclase activity"/>
    <property type="evidence" value="ECO:0007669"/>
    <property type="project" value="TreeGrafter"/>
</dbReference>
<name>A0A4D4KKI4_STRVO</name>
<evidence type="ECO:0000256" key="1">
    <source>
        <dbReference type="ARBA" id="ARBA00022741"/>
    </source>
</evidence>
<dbReference type="PROSITE" id="PS00622">
    <property type="entry name" value="HTH_LUXR_1"/>
    <property type="match status" value="1"/>
</dbReference>
<dbReference type="SMART" id="SM00421">
    <property type="entry name" value="HTH_LUXR"/>
    <property type="match status" value="1"/>
</dbReference>
<evidence type="ECO:0000256" key="2">
    <source>
        <dbReference type="ARBA" id="ARBA00022840"/>
    </source>
</evidence>
<accession>A0A4D4KKI4</accession>
<dbReference type="Gene3D" id="1.25.40.10">
    <property type="entry name" value="Tetratricopeptide repeat domain"/>
    <property type="match status" value="1"/>
</dbReference>
<reference evidence="4 5" key="1">
    <citation type="journal article" date="2020" name="Int. J. Syst. Evol. Microbiol.">
        <title>Reclassification of Streptomyces castelarensis and Streptomyces sporoclivatus as later heterotypic synonyms of Streptomyces antimycoticus.</title>
        <authorList>
            <person name="Komaki H."/>
            <person name="Tamura T."/>
        </authorList>
    </citation>
    <scope>NUCLEOTIDE SEQUENCE [LARGE SCALE GENOMIC DNA]</scope>
    <source>
        <strain evidence="4 5">NBRC 13459</strain>
    </source>
</reference>
<dbReference type="PANTHER" id="PTHR16305:SF28">
    <property type="entry name" value="GUANYLATE CYCLASE DOMAIN-CONTAINING PROTEIN"/>
    <property type="match status" value="1"/>
</dbReference>
<dbReference type="Proteomes" id="UP000301309">
    <property type="component" value="Unassembled WGS sequence"/>
</dbReference>
<dbReference type="SUPFAM" id="SSF52540">
    <property type="entry name" value="P-loop containing nucleoside triphosphate hydrolases"/>
    <property type="match status" value="1"/>
</dbReference>
<dbReference type="OrthoDB" id="3178131at2"/>
<dbReference type="InterPro" id="IPR027417">
    <property type="entry name" value="P-loop_NTPase"/>
</dbReference>
<dbReference type="CDD" id="cd06170">
    <property type="entry name" value="LuxR_C_like"/>
    <property type="match status" value="1"/>
</dbReference>
<keyword evidence="2" id="KW-0067">ATP-binding</keyword>
<dbReference type="GO" id="GO:0005737">
    <property type="term" value="C:cytoplasm"/>
    <property type="evidence" value="ECO:0007669"/>
    <property type="project" value="TreeGrafter"/>
</dbReference>
<dbReference type="InterPro" id="IPR016032">
    <property type="entry name" value="Sig_transdc_resp-reg_C-effctor"/>
</dbReference>
<protein>
    <recommendedName>
        <fullName evidence="3">HTH luxR-type domain-containing protein</fullName>
    </recommendedName>
</protein>
<dbReference type="GO" id="GO:0006355">
    <property type="term" value="P:regulation of DNA-templated transcription"/>
    <property type="evidence" value="ECO:0007669"/>
    <property type="project" value="InterPro"/>
</dbReference>
<dbReference type="Gene3D" id="1.10.10.10">
    <property type="entry name" value="Winged helix-like DNA-binding domain superfamily/Winged helix DNA-binding domain"/>
    <property type="match status" value="1"/>
</dbReference>
<comment type="caution">
    <text evidence="4">The sequence shown here is derived from an EMBL/GenBank/DDBJ whole genome shotgun (WGS) entry which is preliminary data.</text>
</comment>
<dbReference type="PANTHER" id="PTHR16305">
    <property type="entry name" value="TESTICULAR SOLUBLE ADENYLYL CYCLASE"/>
    <property type="match status" value="1"/>
</dbReference>
<keyword evidence="1" id="KW-0547">Nucleotide-binding</keyword>
<dbReference type="InterPro" id="IPR036388">
    <property type="entry name" value="WH-like_DNA-bd_sf"/>
</dbReference>
<dbReference type="SUPFAM" id="SSF48452">
    <property type="entry name" value="TPR-like"/>
    <property type="match status" value="1"/>
</dbReference>
<dbReference type="SUPFAM" id="SSF46894">
    <property type="entry name" value="C-terminal effector domain of the bipartite response regulators"/>
    <property type="match status" value="1"/>
</dbReference>
<sequence>MRLAERDEELRVLTEVLDASGRGTGGAVVIRGGIGCGKTELLTVLKSRAADAGFLRLSAVGSWPERRSPGAVLSQLLCDEPMLAACRSVVGEVVKRAAEAPAGGAPFGEQPLDSATAAALHGLCTQVTRTAARVPVLLCVDDVQFADPLSMHWIVHLLRVLRSARIMLVLTDCTLSRQAHPQLHSELLRQPHYVALTVPRLTPDGVTELLSQALGDPLARELGGQCHAVSGGNPLLVRALTEDHRRAAAVFDRAPTQLVVGESYGDTVLSCLHRGRPVLLRVAQALALIDERHTDPGRLARVLDEDATVVARAIHALENAGLLDGGRLRHPLARKMVLESLGVGERRALHNWWATALYEEGAAATRVAEHVIRGEAVACTWTVPVLREAAERYLLANRAADAHACLDTALRACDDDAERVVLRALVASTAWMLNPSMSARHLGELAVALRAGRLPDQHALKLAKYLLWHGRFQEAGHAIERMEARGHDDDPAAGGELRATRGLLSATYPGLVAALRPGPEDAADPRIRGVASLSHVLAHGPDDRAVVDAEAALRTLRLSGDTQEWLMCAVSALSFADRLESAAIWCDHWLGEARARHVPLWEAEFSSLRAGIALRQGDPLLARRLAQVALERVPAESWGVCLGGPVANLVQAAVDIGDHQAAAEYLQIPITEGVFNTRFGLYLLHARGRYHLAAGHPYAALDDFTTCGDQMRRWEFDHPTVVPWRSEAARAHFAVGDQQRAQALAHEELEMTGPGHSRARGVALCALAAVGPSAARVGRLTEAVENLQKAGDRVRLAGALADLARAHMAAGRPERAQPVLEMALLLADEAGIAASLGDLREQAQRIAALRTASRLPEAAVAALSGSERRVAALAARGCTNREISERLTITASTVEQHLTRIFRKLGVRSRQELPAETVLDA</sequence>
<gene>
    <name evidence="4" type="ORF">SVIO_002840</name>
</gene>
<organism evidence="4 5">
    <name type="scientific">Streptomyces violaceusniger</name>
    <dbReference type="NCBI Taxonomy" id="68280"/>
    <lineage>
        <taxon>Bacteria</taxon>
        <taxon>Bacillati</taxon>
        <taxon>Actinomycetota</taxon>
        <taxon>Actinomycetes</taxon>
        <taxon>Kitasatosporales</taxon>
        <taxon>Streptomycetaceae</taxon>
        <taxon>Streptomyces</taxon>
        <taxon>Streptomyces violaceusniger group</taxon>
    </lineage>
</organism>
<dbReference type="GO" id="GO:0005524">
    <property type="term" value="F:ATP binding"/>
    <property type="evidence" value="ECO:0007669"/>
    <property type="project" value="UniProtKB-KW"/>
</dbReference>
<dbReference type="RefSeq" id="WP_137975794.1">
    <property type="nucleotide sequence ID" value="NZ_BAAASO010000032.1"/>
</dbReference>
<dbReference type="InterPro" id="IPR011990">
    <property type="entry name" value="TPR-like_helical_dom_sf"/>
</dbReference>
<keyword evidence="5" id="KW-1185">Reference proteome</keyword>